<dbReference type="EMBL" id="GBXM01037346">
    <property type="protein sequence ID" value="JAH71231.1"/>
    <property type="molecule type" value="Transcribed_RNA"/>
</dbReference>
<accession>A0A0E9UZS7</accession>
<protein>
    <submittedName>
        <fullName evidence="1">Uncharacterized protein</fullName>
    </submittedName>
</protein>
<reference evidence="1" key="2">
    <citation type="journal article" date="2015" name="Fish Shellfish Immunol.">
        <title>Early steps in the European eel (Anguilla anguilla)-Vibrio vulnificus interaction in the gills: Role of the RtxA13 toxin.</title>
        <authorList>
            <person name="Callol A."/>
            <person name="Pajuelo D."/>
            <person name="Ebbesson L."/>
            <person name="Teles M."/>
            <person name="MacKenzie S."/>
            <person name="Amaro C."/>
        </authorList>
    </citation>
    <scope>NUCLEOTIDE SEQUENCE</scope>
</reference>
<dbReference type="AlphaFoldDB" id="A0A0E9UZS7"/>
<organism evidence="1">
    <name type="scientific">Anguilla anguilla</name>
    <name type="common">European freshwater eel</name>
    <name type="synonym">Muraena anguilla</name>
    <dbReference type="NCBI Taxonomy" id="7936"/>
    <lineage>
        <taxon>Eukaryota</taxon>
        <taxon>Metazoa</taxon>
        <taxon>Chordata</taxon>
        <taxon>Craniata</taxon>
        <taxon>Vertebrata</taxon>
        <taxon>Euteleostomi</taxon>
        <taxon>Actinopterygii</taxon>
        <taxon>Neopterygii</taxon>
        <taxon>Teleostei</taxon>
        <taxon>Anguilliformes</taxon>
        <taxon>Anguillidae</taxon>
        <taxon>Anguilla</taxon>
    </lineage>
</organism>
<sequence>MPAWQGAEAVLPEGILQDVVADGFTQVLPGRIRGGRSSWRASRE</sequence>
<evidence type="ECO:0000313" key="1">
    <source>
        <dbReference type="EMBL" id="JAH71231.1"/>
    </source>
</evidence>
<name>A0A0E9UZS7_ANGAN</name>
<reference evidence="1" key="1">
    <citation type="submission" date="2014-11" db="EMBL/GenBank/DDBJ databases">
        <authorList>
            <person name="Amaro Gonzalez C."/>
        </authorList>
    </citation>
    <scope>NUCLEOTIDE SEQUENCE</scope>
</reference>
<proteinExistence type="predicted"/>